<reference evidence="7 8" key="1">
    <citation type="journal article" date="2019" name="Nat. Med.">
        <title>A library of human gut bacterial isolates paired with longitudinal multiomics data enables mechanistic microbiome research.</title>
        <authorList>
            <person name="Poyet M."/>
            <person name="Groussin M."/>
            <person name="Gibbons S.M."/>
            <person name="Avila-Pacheco J."/>
            <person name="Jiang X."/>
            <person name="Kearney S.M."/>
            <person name="Perrotta A.R."/>
            <person name="Berdy B."/>
            <person name="Zhao S."/>
            <person name="Lieberman T.D."/>
            <person name="Swanson P.K."/>
            <person name="Smith M."/>
            <person name="Roesemann S."/>
            <person name="Alexander J.E."/>
            <person name="Rich S.A."/>
            <person name="Livny J."/>
            <person name="Vlamakis H."/>
            <person name="Clish C."/>
            <person name="Bullock K."/>
            <person name="Deik A."/>
            <person name="Scott J."/>
            <person name="Pierce K.A."/>
            <person name="Xavier R.J."/>
            <person name="Alm E.J."/>
        </authorList>
    </citation>
    <scope>NUCLEOTIDE SEQUENCE [LARGE SCALE GENOMIC DNA]</scope>
    <source>
        <strain evidence="7 8">BIOML-A198</strain>
    </source>
</reference>
<comment type="similarity">
    <text evidence="6">Belongs to the ThrE exporter (TC 2.A.79) family.</text>
</comment>
<dbReference type="AlphaFoldDB" id="A0A173SEK3"/>
<dbReference type="InterPro" id="IPR010619">
    <property type="entry name" value="ThrE-like_N"/>
</dbReference>
<dbReference type="GO" id="GO:0015744">
    <property type="term" value="P:succinate transport"/>
    <property type="evidence" value="ECO:0007669"/>
    <property type="project" value="TreeGrafter"/>
</dbReference>
<dbReference type="Pfam" id="PF06738">
    <property type="entry name" value="ThrE"/>
    <property type="match status" value="1"/>
</dbReference>
<dbReference type="RefSeq" id="WP_006784850.1">
    <property type="nucleotide sequence ID" value="NZ_CABJBH010000006.1"/>
</dbReference>
<keyword evidence="3" id="KW-0812">Transmembrane</keyword>
<dbReference type="GeneID" id="60058704"/>
<evidence type="ECO:0000256" key="1">
    <source>
        <dbReference type="ARBA" id="ARBA00004651"/>
    </source>
</evidence>
<sequence>MDYNELLNITTRLGQMLLENGAEIYRVEESIQRMALAYGVKEVDVYAVPTTIIVTINTVGNCNITKTRRIHQRSTNLDKVERLNNLARYTCQTTPDLKEVKEELEQIQARPKFGFKMQLFAYALTSSTFTLFFGGTVYDALCALLIGPIIKIISELMDRFRTNPFFITIICSMVAAFLAVVSYELNFAQNIDKMIIGLVMNLVPGVALTNSVRDVIAGDFIAGQTKMTEAILTATSIAIGTGIALSMSNIF</sequence>
<organism evidence="7 8">
    <name type="scientific">Turicibacter sanguinis</name>
    <dbReference type="NCBI Taxonomy" id="154288"/>
    <lineage>
        <taxon>Bacteria</taxon>
        <taxon>Bacillati</taxon>
        <taxon>Bacillota</taxon>
        <taxon>Erysipelotrichia</taxon>
        <taxon>Erysipelotrichales</taxon>
        <taxon>Turicibacteraceae</taxon>
        <taxon>Turicibacter</taxon>
    </lineage>
</organism>
<protein>
    <submittedName>
        <fullName evidence="7">Threonine/serine exporter</fullName>
    </submittedName>
</protein>
<accession>A0A173SEK3</accession>
<evidence type="ECO:0000256" key="5">
    <source>
        <dbReference type="ARBA" id="ARBA00023136"/>
    </source>
</evidence>
<keyword evidence="5" id="KW-0472">Membrane</keyword>
<dbReference type="InterPro" id="IPR050539">
    <property type="entry name" value="ThrE_Dicarb/AminoAcid_Exp"/>
</dbReference>
<evidence type="ECO:0000256" key="4">
    <source>
        <dbReference type="ARBA" id="ARBA00022989"/>
    </source>
</evidence>
<dbReference type="OrthoDB" id="9813917at2"/>
<comment type="caution">
    <text evidence="7">The sequence shown here is derived from an EMBL/GenBank/DDBJ whole genome shotgun (WGS) entry which is preliminary data.</text>
</comment>
<evidence type="ECO:0000256" key="3">
    <source>
        <dbReference type="ARBA" id="ARBA00022692"/>
    </source>
</evidence>
<proteinExistence type="inferred from homology"/>
<comment type="subcellular location">
    <subcellularLocation>
        <location evidence="1">Cell membrane</location>
        <topology evidence="1">Multi-pass membrane protein</topology>
    </subcellularLocation>
</comment>
<evidence type="ECO:0000256" key="6">
    <source>
        <dbReference type="ARBA" id="ARBA00034125"/>
    </source>
</evidence>
<name>A0A173SEK3_9FIRM</name>
<evidence type="ECO:0000256" key="2">
    <source>
        <dbReference type="ARBA" id="ARBA00022475"/>
    </source>
</evidence>
<keyword evidence="4" id="KW-1133">Transmembrane helix</keyword>
<evidence type="ECO:0000313" key="8">
    <source>
        <dbReference type="Proteomes" id="UP000487649"/>
    </source>
</evidence>
<keyword evidence="2" id="KW-1003">Cell membrane</keyword>
<dbReference type="PANTHER" id="PTHR34390">
    <property type="entry name" value="UPF0442 PROTEIN YJJB-RELATED"/>
    <property type="match status" value="1"/>
</dbReference>
<dbReference type="GO" id="GO:0022857">
    <property type="term" value="F:transmembrane transporter activity"/>
    <property type="evidence" value="ECO:0007669"/>
    <property type="project" value="InterPro"/>
</dbReference>
<gene>
    <name evidence="7" type="ORF">GMA92_01395</name>
</gene>
<dbReference type="Proteomes" id="UP000487649">
    <property type="component" value="Unassembled WGS sequence"/>
</dbReference>
<dbReference type="PANTHER" id="PTHR34390:SF2">
    <property type="entry name" value="SUCCINATE TRANSPORTER SUBUNIT YJJP-RELATED"/>
    <property type="match status" value="1"/>
</dbReference>
<dbReference type="GO" id="GO:0005886">
    <property type="term" value="C:plasma membrane"/>
    <property type="evidence" value="ECO:0007669"/>
    <property type="project" value="UniProtKB-SubCell"/>
</dbReference>
<dbReference type="EMBL" id="WMQE01000002">
    <property type="protein sequence ID" value="MTK20091.1"/>
    <property type="molecule type" value="Genomic_DNA"/>
</dbReference>
<evidence type="ECO:0000313" key="7">
    <source>
        <dbReference type="EMBL" id="MTK20091.1"/>
    </source>
</evidence>